<keyword evidence="2" id="KW-0812">Transmembrane</keyword>
<feature type="transmembrane region" description="Helical" evidence="2">
    <location>
        <begin position="208"/>
        <end position="228"/>
    </location>
</feature>
<gene>
    <name evidence="3" type="ORF">N0V87_008252</name>
</gene>
<feature type="region of interest" description="Disordered" evidence="1">
    <location>
        <begin position="69"/>
        <end position="94"/>
    </location>
</feature>
<dbReference type="EMBL" id="JAPEUV010000113">
    <property type="protein sequence ID" value="KAJ4332624.1"/>
    <property type="molecule type" value="Genomic_DNA"/>
</dbReference>
<evidence type="ECO:0008006" key="5">
    <source>
        <dbReference type="Google" id="ProtNLM"/>
    </source>
</evidence>
<proteinExistence type="predicted"/>
<keyword evidence="4" id="KW-1185">Reference proteome</keyword>
<feature type="transmembrane region" description="Helical" evidence="2">
    <location>
        <begin position="311"/>
        <end position="330"/>
    </location>
</feature>
<comment type="caution">
    <text evidence="3">The sequence shown here is derived from an EMBL/GenBank/DDBJ whole genome shotgun (WGS) entry which is preliminary data.</text>
</comment>
<feature type="compositionally biased region" description="Polar residues" evidence="1">
    <location>
        <begin position="76"/>
        <end position="91"/>
    </location>
</feature>
<dbReference type="Pfam" id="PF11374">
    <property type="entry name" value="DUF3176"/>
    <property type="match status" value="1"/>
</dbReference>
<dbReference type="PANTHER" id="PTHR35394:SF5">
    <property type="entry name" value="DUF3176 DOMAIN-CONTAINING PROTEIN"/>
    <property type="match status" value="1"/>
</dbReference>
<keyword evidence="2" id="KW-1133">Transmembrane helix</keyword>
<feature type="transmembrane region" description="Helical" evidence="2">
    <location>
        <begin position="725"/>
        <end position="747"/>
    </location>
</feature>
<evidence type="ECO:0000313" key="4">
    <source>
        <dbReference type="Proteomes" id="UP001140562"/>
    </source>
</evidence>
<reference evidence="3" key="1">
    <citation type="submission" date="2022-10" db="EMBL/GenBank/DDBJ databases">
        <title>Tapping the CABI collections for fungal endophytes: first genome assemblies for Collariella, Neodidymelliopsis, Ascochyta clinopodiicola, Didymella pomorum, Didymosphaeria variabile, Neocosmospora piperis and Neocucurbitaria cava.</title>
        <authorList>
            <person name="Hill R."/>
        </authorList>
    </citation>
    <scope>NUCLEOTIDE SEQUENCE</scope>
    <source>
        <strain evidence="3">IMI 360193</strain>
    </source>
</reference>
<evidence type="ECO:0000313" key="3">
    <source>
        <dbReference type="EMBL" id="KAJ4332624.1"/>
    </source>
</evidence>
<evidence type="ECO:0000256" key="2">
    <source>
        <dbReference type="SAM" id="Phobius"/>
    </source>
</evidence>
<keyword evidence="2" id="KW-0472">Membrane</keyword>
<dbReference type="PANTHER" id="PTHR35394">
    <property type="entry name" value="DUF3176 DOMAIN-CONTAINING PROTEIN"/>
    <property type="match status" value="1"/>
</dbReference>
<dbReference type="AlphaFoldDB" id="A0A9W8WUF7"/>
<evidence type="ECO:0000256" key="1">
    <source>
        <dbReference type="SAM" id="MobiDB-lite"/>
    </source>
</evidence>
<name>A0A9W8WUF7_9PLEO</name>
<sequence length="829" mass="91481">MPYPISTLGQDSASRNSKWWPTFPGIPIFLETHDERKVPKTYGTTPTTPTTPEILTHGHPAPLNSTHLSAPEVSPVATSPTTTIQTSSARSSVWPIPEPPPEIQHQPPQRPALQFFPTQRPRVRLDGIPTLQIPQFNEKLPVSEKTPIHIAAPGLGIVNGLVKPPSIKVTSPVNENAGTSFNIAQRIEEKLWRYSAEGNVVKRWLLEILSWLFSAICMGAVVGVLIYLKDDSLSKWTIAEKTHLTLNAYISILSKMAGAALILPVSEALGQLKWSWFLEHSKQMWDFEIFDNASRGPWGSFLLLIRTKGRALAALGALIMLCSLALDPFFQQVVDFPERWTLQNVTSAIPKVFEYAPLYTPEFYHHEEQASPDRSMSVVIRDFLYGNGTQPVTFGNGTRPDIPLSCPTSNCTWPEYETLAVCSRCEEVSDRLDITHSCLNTTIDWSASWTGPLSNDPYPNGTVCGYFLNATSESPTLLSGYIVANDSSHNADGEALLVRTIPLTDFNTKMPLYGNGSVAFRNIRYPLLDALVASATGGSDSVYRGEAPVVHECALSWCVQSIQSTYDSGVYSESIALEHLNTVEEPVAWPWKAYEVDTGLNLIYAPNITLHVPSPPTSSGSGTPSAEYGVDNITVINVGMVFDDFFPSFYTSEPGAAAPVLRYKNYADGPSTRALDFNACQAPNNLTEHMRRLATSMTNVMRSSVSKEMVPGRAFSRESYVDVRWQWLTLPLGLLFVALIFLAATIVKSAIERDRVGVFKTSAYATLLYGLPDEMQNKITRSGSIGTPRSKAKELKVRLQPNQGWRVSGNMFSPFAPRPRQAQPPPGWI</sequence>
<organism evidence="3 4">
    <name type="scientific">Didymella glomerata</name>
    <dbReference type="NCBI Taxonomy" id="749621"/>
    <lineage>
        <taxon>Eukaryota</taxon>
        <taxon>Fungi</taxon>
        <taxon>Dikarya</taxon>
        <taxon>Ascomycota</taxon>
        <taxon>Pezizomycotina</taxon>
        <taxon>Dothideomycetes</taxon>
        <taxon>Pleosporomycetidae</taxon>
        <taxon>Pleosporales</taxon>
        <taxon>Pleosporineae</taxon>
        <taxon>Didymellaceae</taxon>
        <taxon>Didymella</taxon>
    </lineage>
</organism>
<dbReference type="OrthoDB" id="5242705at2759"/>
<accession>A0A9W8WUF7</accession>
<protein>
    <recommendedName>
        <fullName evidence="5">DUF3176 domain containing protein</fullName>
    </recommendedName>
</protein>
<dbReference type="InterPro" id="IPR021514">
    <property type="entry name" value="DUF3176"/>
</dbReference>
<dbReference type="Proteomes" id="UP001140562">
    <property type="component" value="Unassembled WGS sequence"/>
</dbReference>